<protein>
    <submittedName>
        <fullName evidence="1">Uncharacterized protein</fullName>
    </submittedName>
</protein>
<accession>A0A1I8ECY1</accession>
<sequence length="76" mass="8790">MGFTEKLNDGIVIASYEYMSYSSYTLLENIRILSIHHLNSFRFSNQEPPRLAGPKLSIDQQQCIAPLPPLYNPQYR</sequence>
<evidence type="ECO:0000313" key="1">
    <source>
        <dbReference type="WBParaSite" id="maker-PairedContig_1429-snap-gene-0.2-mRNA-1"/>
    </source>
</evidence>
<name>A0A1I8ECY1_WUCBA</name>
<dbReference type="WBParaSite" id="maker-PairedContig_1429-snap-gene-0.2-mRNA-1">
    <property type="protein sequence ID" value="maker-PairedContig_1429-snap-gene-0.2-mRNA-1"/>
    <property type="gene ID" value="maker-PairedContig_1429-snap-gene-0.2"/>
</dbReference>
<reference evidence="1" key="1">
    <citation type="submission" date="2016-11" db="UniProtKB">
        <authorList>
            <consortium name="WormBaseParasite"/>
        </authorList>
    </citation>
    <scope>IDENTIFICATION</scope>
    <source>
        <strain evidence="1">pt0022</strain>
    </source>
</reference>
<organism evidence="1">
    <name type="scientific">Wuchereria bancrofti</name>
    <dbReference type="NCBI Taxonomy" id="6293"/>
    <lineage>
        <taxon>Eukaryota</taxon>
        <taxon>Metazoa</taxon>
        <taxon>Ecdysozoa</taxon>
        <taxon>Nematoda</taxon>
        <taxon>Chromadorea</taxon>
        <taxon>Rhabditida</taxon>
        <taxon>Spirurina</taxon>
        <taxon>Spiruromorpha</taxon>
        <taxon>Filarioidea</taxon>
        <taxon>Onchocercidae</taxon>
        <taxon>Wuchereria</taxon>
    </lineage>
</organism>
<dbReference type="AlphaFoldDB" id="A0A1I8ECY1"/>
<proteinExistence type="predicted"/>